<organism evidence="1 2">
    <name type="scientific">Smallanthus sonchifolius</name>
    <dbReference type="NCBI Taxonomy" id="185202"/>
    <lineage>
        <taxon>Eukaryota</taxon>
        <taxon>Viridiplantae</taxon>
        <taxon>Streptophyta</taxon>
        <taxon>Embryophyta</taxon>
        <taxon>Tracheophyta</taxon>
        <taxon>Spermatophyta</taxon>
        <taxon>Magnoliopsida</taxon>
        <taxon>eudicotyledons</taxon>
        <taxon>Gunneridae</taxon>
        <taxon>Pentapetalae</taxon>
        <taxon>asterids</taxon>
        <taxon>campanulids</taxon>
        <taxon>Asterales</taxon>
        <taxon>Asteraceae</taxon>
        <taxon>Asteroideae</taxon>
        <taxon>Heliantheae alliance</taxon>
        <taxon>Millerieae</taxon>
        <taxon>Smallanthus</taxon>
    </lineage>
</organism>
<comment type="caution">
    <text evidence="1">The sequence shown here is derived from an EMBL/GenBank/DDBJ whole genome shotgun (WGS) entry which is preliminary data.</text>
</comment>
<accession>A0ACB9FVG7</accession>
<keyword evidence="2" id="KW-1185">Reference proteome</keyword>
<evidence type="ECO:0000313" key="1">
    <source>
        <dbReference type="EMBL" id="KAI3774835.1"/>
    </source>
</evidence>
<dbReference type="EMBL" id="CM042033">
    <property type="protein sequence ID" value="KAI3774835.1"/>
    <property type="molecule type" value="Genomic_DNA"/>
</dbReference>
<name>A0ACB9FVG7_9ASTR</name>
<sequence>MLGEKGRAPFLFLAAAEITRKRERDRSSSFCQDQGDVSRKKTSASVIRFARVIRVKGGVVRGRSVAACGGAGANRSPRWGCGDAKTAESRRPGGSKPSGSRVRLELGYTCARSKGEHEALASSRDRVASNKREFLSPTFKCFVVWARIHATCVYLKSFTTVLTCMPTSRVFDFGALHDSNKLYVPYYVTVPFPAPHINENASGSEREQMLLNRIAELEREKAEVEARNVLLV</sequence>
<proteinExistence type="predicted"/>
<protein>
    <submittedName>
        <fullName evidence="1">Uncharacterized protein</fullName>
    </submittedName>
</protein>
<evidence type="ECO:0000313" key="2">
    <source>
        <dbReference type="Proteomes" id="UP001056120"/>
    </source>
</evidence>
<dbReference type="Proteomes" id="UP001056120">
    <property type="component" value="Linkage Group LG16"/>
</dbReference>
<reference evidence="2" key="1">
    <citation type="journal article" date="2022" name="Mol. Ecol. Resour.">
        <title>The genomes of chicory, endive, great burdock and yacon provide insights into Asteraceae palaeo-polyploidization history and plant inulin production.</title>
        <authorList>
            <person name="Fan W."/>
            <person name="Wang S."/>
            <person name="Wang H."/>
            <person name="Wang A."/>
            <person name="Jiang F."/>
            <person name="Liu H."/>
            <person name="Zhao H."/>
            <person name="Xu D."/>
            <person name="Zhang Y."/>
        </authorList>
    </citation>
    <scope>NUCLEOTIDE SEQUENCE [LARGE SCALE GENOMIC DNA]</scope>
    <source>
        <strain evidence="2">cv. Yunnan</strain>
    </source>
</reference>
<gene>
    <name evidence="1" type="ORF">L1987_49397</name>
</gene>
<reference evidence="1 2" key="2">
    <citation type="journal article" date="2022" name="Mol. Ecol. Resour.">
        <title>The genomes of chicory, endive, great burdock and yacon provide insights into Asteraceae paleo-polyploidization history and plant inulin production.</title>
        <authorList>
            <person name="Fan W."/>
            <person name="Wang S."/>
            <person name="Wang H."/>
            <person name="Wang A."/>
            <person name="Jiang F."/>
            <person name="Liu H."/>
            <person name="Zhao H."/>
            <person name="Xu D."/>
            <person name="Zhang Y."/>
        </authorList>
    </citation>
    <scope>NUCLEOTIDE SEQUENCE [LARGE SCALE GENOMIC DNA]</scope>
    <source>
        <strain evidence="2">cv. Yunnan</strain>
        <tissue evidence="1">Leaves</tissue>
    </source>
</reference>